<evidence type="ECO:0000256" key="1">
    <source>
        <dbReference type="SAM" id="Phobius"/>
    </source>
</evidence>
<reference evidence="2 3" key="1">
    <citation type="journal article" date="2008" name="Virology">
        <title>Characterization of Pseudomonas chlororaphis myovirus 201varphi2-1 via genomic sequencing, mass spectrometry, and electron microscopy.</title>
        <authorList>
            <person name="Thomas J.A."/>
            <person name="Rolando M.R."/>
            <person name="Carroll C.A."/>
            <person name="Shen P.S."/>
            <person name="Belnap D.M."/>
            <person name="Weintraub S.T."/>
            <person name="Serwer P."/>
            <person name="Hardies S.C."/>
        </authorList>
    </citation>
    <scope>NUCLEOTIDE SEQUENCE</scope>
</reference>
<dbReference type="RefSeq" id="YP_001957065.1">
    <property type="nucleotide sequence ID" value="NC_010821.1"/>
</dbReference>
<gene>
    <name evidence="2" type="ORF">201phi2-1p469</name>
</gene>
<name>B3FJK4_BP201</name>
<accession>B3FJK4</accession>
<protein>
    <submittedName>
        <fullName evidence="2">Uncharacterized protein</fullName>
    </submittedName>
</protein>
<feature type="transmembrane region" description="Helical" evidence="1">
    <location>
        <begin position="48"/>
        <end position="67"/>
    </location>
</feature>
<keyword evidence="1" id="KW-0472">Membrane</keyword>
<keyword evidence="1" id="KW-0812">Transmembrane</keyword>
<proteinExistence type="predicted"/>
<dbReference type="EMBL" id="EU197055">
    <property type="protein sequence ID" value="ABY63169.1"/>
    <property type="molecule type" value="Genomic_DNA"/>
</dbReference>
<feature type="transmembrane region" description="Helical" evidence="1">
    <location>
        <begin position="7"/>
        <end position="28"/>
    </location>
</feature>
<keyword evidence="3" id="KW-1185">Reference proteome</keyword>
<evidence type="ECO:0000313" key="2">
    <source>
        <dbReference type="EMBL" id="ABY63169.1"/>
    </source>
</evidence>
<evidence type="ECO:0000313" key="3">
    <source>
        <dbReference type="Proteomes" id="UP000002421"/>
    </source>
</evidence>
<organismHost>
    <name type="scientific">Pseudomonas chlororaphis</name>
    <dbReference type="NCBI Taxonomy" id="587753"/>
</organismHost>
<dbReference type="Proteomes" id="UP000002421">
    <property type="component" value="Segment"/>
</dbReference>
<sequence length="70" mass="8244">MTLLNKVYFFVILPLWLGSASLNIYAFFKKRTVRSPMFRRWNLTHSVTQVTTILFGLLVGFLGAEVYRNW</sequence>
<organism evidence="2 3">
    <name type="scientific">Pseudomonas phage 201phi2-1</name>
    <name type="common">Pseudomonas chlororaphis phage 201phi2-1</name>
    <dbReference type="NCBI Taxonomy" id="198110"/>
    <lineage>
        <taxon>Viruses</taxon>
        <taxon>Duplodnaviria</taxon>
        <taxon>Heunggongvirae</taxon>
        <taxon>Uroviricota</taxon>
        <taxon>Caudoviricetes</taxon>
        <taxon>Chimalliviridae</taxon>
        <taxon>Serwervirus</taxon>
        <taxon>Serwervirus 201phi21</taxon>
    </lineage>
</organism>
<keyword evidence="1" id="KW-1133">Transmembrane helix</keyword>
<dbReference type="KEGG" id="vg:6372602"/>